<evidence type="ECO:0000256" key="2">
    <source>
        <dbReference type="ARBA" id="ARBA00022475"/>
    </source>
</evidence>
<proteinExistence type="predicted"/>
<evidence type="ECO:0000256" key="7">
    <source>
        <dbReference type="SAM" id="Phobius"/>
    </source>
</evidence>
<keyword evidence="2" id="KW-1003">Cell membrane</keyword>
<dbReference type="InterPro" id="IPR020846">
    <property type="entry name" value="MFS_dom"/>
</dbReference>
<evidence type="ECO:0000259" key="8">
    <source>
        <dbReference type="PROSITE" id="PS50850"/>
    </source>
</evidence>
<evidence type="ECO:0000256" key="5">
    <source>
        <dbReference type="ARBA" id="ARBA00023136"/>
    </source>
</evidence>
<comment type="caution">
    <text evidence="9">The sequence shown here is derived from an EMBL/GenBank/DDBJ whole genome shotgun (WGS) entry which is preliminary data.</text>
</comment>
<dbReference type="GO" id="GO:0005886">
    <property type="term" value="C:plasma membrane"/>
    <property type="evidence" value="ECO:0007669"/>
    <property type="project" value="UniProtKB-SubCell"/>
</dbReference>
<dbReference type="Pfam" id="PF07690">
    <property type="entry name" value="MFS_1"/>
    <property type="match status" value="1"/>
</dbReference>
<evidence type="ECO:0000256" key="3">
    <source>
        <dbReference type="ARBA" id="ARBA00022692"/>
    </source>
</evidence>
<keyword evidence="4 7" id="KW-1133">Transmembrane helix</keyword>
<reference evidence="9 10" key="1">
    <citation type="submission" date="2019-03" db="EMBL/GenBank/DDBJ databases">
        <title>Genomic Encyclopedia of Type Strains, Phase IV (KMG-V): Genome sequencing to study the core and pangenomes of soil and plant-associated prokaryotes.</title>
        <authorList>
            <person name="Whitman W."/>
        </authorList>
    </citation>
    <scope>NUCLEOTIDE SEQUENCE [LARGE SCALE GENOMIC DNA]</scope>
    <source>
        <strain evidence="9 10">Hc14</strain>
    </source>
</reference>
<feature type="transmembrane region" description="Helical" evidence="7">
    <location>
        <begin position="196"/>
        <end position="219"/>
    </location>
</feature>
<evidence type="ECO:0000256" key="6">
    <source>
        <dbReference type="SAM" id="MobiDB-lite"/>
    </source>
</evidence>
<dbReference type="AlphaFoldDB" id="A0A4R3QF49"/>
<keyword evidence="5 7" id="KW-0472">Membrane</keyword>
<feature type="transmembrane region" description="Helical" evidence="7">
    <location>
        <begin position="56"/>
        <end position="75"/>
    </location>
</feature>
<dbReference type="PROSITE" id="PS50850">
    <property type="entry name" value="MFS"/>
    <property type="match status" value="1"/>
</dbReference>
<dbReference type="PANTHER" id="PTHR43124:SF3">
    <property type="entry name" value="CHLORAMPHENICOL EFFLUX PUMP RV0191"/>
    <property type="match status" value="1"/>
</dbReference>
<accession>A0A4R3QF49</accession>
<keyword evidence="3 7" id="KW-0812">Transmembrane</keyword>
<feature type="compositionally biased region" description="Low complexity" evidence="6">
    <location>
        <begin position="222"/>
        <end position="245"/>
    </location>
</feature>
<dbReference type="Gene3D" id="1.20.1720.10">
    <property type="entry name" value="Multidrug resistance protein D"/>
    <property type="match status" value="1"/>
</dbReference>
<protein>
    <submittedName>
        <fullName evidence="9">MFS transporter</fullName>
    </submittedName>
</protein>
<dbReference type="InterPro" id="IPR011701">
    <property type="entry name" value="MFS"/>
</dbReference>
<evidence type="ECO:0000313" key="9">
    <source>
        <dbReference type="EMBL" id="TCU20081.1"/>
    </source>
</evidence>
<feature type="transmembrane region" description="Helical" evidence="7">
    <location>
        <begin position="169"/>
        <end position="190"/>
    </location>
</feature>
<sequence>MPAPGVVLARAMVRDLYEGSRAAQMLSILITIMAVAPLLGPIVGGQILAIAGWRSIFWVLVAVGLVTMAALFTVPETLPAERRNRNSIMDAVLGYGKLLANRRLLGFAAAGGFFYAGIYAYIAGTPFAYIDYYHVPAGLYGVLFALGIAGIMVTNMVNSRLVTRLGSTTLLRFGTFGAMASGFAILVAGATGWGGLWALTTLLFVFVSWSGLIVANSIGGAPSRTSPNRPGRSPRSSERSTTAPASPAPRRRAPLPTARPGH</sequence>
<dbReference type="RefSeq" id="WP_281029294.1">
    <property type="nucleotide sequence ID" value="NZ_SMBH01000001.1"/>
</dbReference>
<dbReference type="GO" id="GO:0022857">
    <property type="term" value="F:transmembrane transporter activity"/>
    <property type="evidence" value="ECO:0007669"/>
    <property type="project" value="InterPro"/>
</dbReference>
<evidence type="ECO:0000313" key="10">
    <source>
        <dbReference type="Proteomes" id="UP000294576"/>
    </source>
</evidence>
<feature type="transmembrane region" description="Helical" evidence="7">
    <location>
        <begin position="26"/>
        <end position="50"/>
    </location>
</feature>
<name>A0A4R3QF49_RHISU</name>
<feature type="transmembrane region" description="Helical" evidence="7">
    <location>
        <begin position="104"/>
        <end position="122"/>
    </location>
</feature>
<dbReference type="PANTHER" id="PTHR43124">
    <property type="entry name" value="PURINE EFFLUX PUMP PBUE"/>
    <property type="match status" value="1"/>
</dbReference>
<evidence type="ECO:0000256" key="4">
    <source>
        <dbReference type="ARBA" id="ARBA00022989"/>
    </source>
</evidence>
<feature type="transmembrane region" description="Helical" evidence="7">
    <location>
        <begin position="137"/>
        <end position="157"/>
    </location>
</feature>
<dbReference type="Proteomes" id="UP000294576">
    <property type="component" value="Unassembled WGS sequence"/>
</dbReference>
<feature type="region of interest" description="Disordered" evidence="6">
    <location>
        <begin position="221"/>
        <end position="262"/>
    </location>
</feature>
<dbReference type="InterPro" id="IPR050189">
    <property type="entry name" value="MFS_Efflux_Transporters"/>
</dbReference>
<dbReference type="EMBL" id="SMBH01000001">
    <property type="protein sequence ID" value="TCU20081.1"/>
    <property type="molecule type" value="Genomic_DNA"/>
</dbReference>
<evidence type="ECO:0000256" key="1">
    <source>
        <dbReference type="ARBA" id="ARBA00004651"/>
    </source>
</evidence>
<feature type="domain" description="Major facilitator superfamily (MFS) profile" evidence="8">
    <location>
        <begin position="1"/>
        <end position="262"/>
    </location>
</feature>
<gene>
    <name evidence="9" type="ORF">EV132_101145</name>
</gene>
<dbReference type="InterPro" id="IPR036259">
    <property type="entry name" value="MFS_trans_sf"/>
</dbReference>
<organism evidence="9 10">
    <name type="scientific">Rhizobium sullae</name>
    <name type="common">Rhizobium hedysari</name>
    <dbReference type="NCBI Taxonomy" id="50338"/>
    <lineage>
        <taxon>Bacteria</taxon>
        <taxon>Pseudomonadati</taxon>
        <taxon>Pseudomonadota</taxon>
        <taxon>Alphaproteobacteria</taxon>
        <taxon>Hyphomicrobiales</taxon>
        <taxon>Rhizobiaceae</taxon>
        <taxon>Rhizobium/Agrobacterium group</taxon>
        <taxon>Rhizobium</taxon>
    </lineage>
</organism>
<comment type="subcellular location">
    <subcellularLocation>
        <location evidence="1">Cell membrane</location>
        <topology evidence="1">Multi-pass membrane protein</topology>
    </subcellularLocation>
</comment>
<dbReference type="SUPFAM" id="SSF103473">
    <property type="entry name" value="MFS general substrate transporter"/>
    <property type="match status" value="1"/>
</dbReference>